<dbReference type="AlphaFoldDB" id="A0A6J2TEJ6"/>
<dbReference type="GO" id="GO:0003676">
    <property type="term" value="F:nucleic acid binding"/>
    <property type="evidence" value="ECO:0007669"/>
    <property type="project" value="InterPro"/>
</dbReference>
<dbReference type="Pfam" id="PF05063">
    <property type="entry name" value="MT-A70"/>
    <property type="match status" value="1"/>
</dbReference>
<feature type="compositionally biased region" description="Basic residues" evidence="2">
    <location>
        <begin position="52"/>
        <end position="67"/>
    </location>
</feature>
<dbReference type="RefSeq" id="XP_030373533.1">
    <property type="nucleotide sequence ID" value="XM_030517673.1"/>
</dbReference>
<dbReference type="OrthoDB" id="61116at2759"/>
<keyword evidence="3" id="KW-1185">Reference proteome</keyword>
<proteinExistence type="inferred from homology"/>
<dbReference type="GeneID" id="115623377"/>
<evidence type="ECO:0000313" key="3">
    <source>
        <dbReference type="Proteomes" id="UP000504634"/>
    </source>
</evidence>
<reference evidence="4" key="1">
    <citation type="submission" date="2025-08" db="UniProtKB">
        <authorList>
            <consortium name="RefSeq"/>
        </authorList>
    </citation>
    <scope>IDENTIFICATION</scope>
    <source>
        <strain evidence="4">11010-0011.00</strain>
        <tissue evidence="4">Whole body</tissue>
    </source>
</reference>
<dbReference type="GO" id="GO:0032259">
    <property type="term" value="P:methylation"/>
    <property type="evidence" value="ECO:0007669"/>
    <property type="project" value="InterPro"/>
</dbReference>
<name>A0A6J2TEJ6_DROLE</name>
<dbReference type="GO" id="GO:0005634">
    <property type="term" value="C:nucleus"/>
    <property type="evidence" value="ECO:0007669"/>
    <property type="project" value="TreeGrafter"/>
</dbReference>
<dbReference type="Proteomes" id="UP000504634">
    <property type="component" value="Unplaced"/>
</dbReference>
<protein>
    <submittedName>
        <fullName evidence="4">Methyltransferase-like protein 4</fullName>
    </submittedName>
</protein>
<dbReference type="InterPro" id="IPR029063">
    <property type="entry name" value="SAM-dependent_MTases_sf"/>
</dbReference>
<dbReference type="PANTHER" id="PTHR12829:SF4">
    <property type="entry name" value="N(6)-ADENINE-SPECIFIC METHYLTRANSFERASE METTL4"/>
    <property type="match status" value="1"/>
</dbReference>
<organism evidence="3 4">
    <name type="scientific">Drosophila lebanonensis</name>
    <name type="common">Fruit fly</name>
    <name type="synonym">Scaptodrosophila lebanonensis</name>
    <dbReference type="NCBI Taxonomy" id="7225"/>
    <lineage>
        <taxon>Eukaryota</taxon>
        <taxon>Metazoa</taxon>
        <taxon>Ecdysozoa</taxon>
        <taxon>Arthropoda</taxon>
        <taxon>Hexapoda</taxon>
        <taxon>Insecta</taxon>
        <taxon>Pterygota</taxon>
        <taxon>Neoptera</taxon>
        <taxon>Endopterygota</taxon>
        <taxon>Diptera</taxon>
        <taxon>Brachycera</taxon>
        <taxon>Muscomorpha</taxon>
        <taxon>Ephydroidea</taxon>
        <taxon>Drosophilidae</taxon>
        <taxon>Scaptodrosophila</taxon>
    </lineage>
</organism>
<dbReference type="PROSITE" id="PS51143">
    <property type="entry name" value="MT_A70"/>
    <property type="match status" value="1"/>
</dbReference>
<dbReference type="CTD" id="64863"/>
<dbReference type="SUPFAM" id="SSF53335">
    <property type="entry name" value="S-adenosyl-L-methionine-dependent methyltransferases"/>
    <property type="match status" value="1"/>
</dbReference>
<comment type="similarity">
    <text evidence="1">Belongs to the MT-A70-like family.</text>
</comment>
<gene>
    <name evidence="4" type="primary">LOC115623377</name>
</gene>
<evidence type="ECO:0000256" key="1">
    <source>
        <dbReference type="PROSITE-ProRule" id="PRU00489"/>
    </source>
</evidence>
<sequence>MLKLVAESTFTSTYALHLNHRQLINEAYNVAVSDDAASERYELKSELFHFQPKHHSGQVEQKKRKRKADANDKVNPAKEIEILKKYLQKLPKENNVSIFELERYWDEAYTLPQLHGSNSSGIFQKFQLEGATTYLIPPGASFFNHNVEELPKLLPQLLPNYDIIVMDPPWRNKYIRRVKRAKQSLGYAMLDNDQLRLMPVDKLIHKHTLVAIWCTNAEQHQIALETQLLPRWRLTLLHRLKWYKLNTANVLIGEIREGNQKQPFEMLYLACHKDSFDQHSASLKDVQLLLSVPSIIHSHKPPLFPWLRQHVQHVVGESTPTCLELFARYLQPQCTSIGLEVLKLMDTRLYNKIEYN</sequence>
<evidence type="ECO:0000256" key="2">
    <source>
        <dbReference type="SAM" id="MobiDB-lite"/>
    </source>
</evidence>
<dbReference type="InterPro" id="IPR007757">
    <property type="entry name" value="MT-A70-like"/>
</dbReference>
<feature type="region of interest" description="Disordered" evidence="2">
    <location>
        <begin position="52"/>
        <end position="72"/>
    </location>
</feature>
<accession>A0A6J2TEJ6</accession>
<dbReference type="GO" id="GO:0008168">
    <property type="term" value="F:methyltransferase activity"/>
    <property type="evidence" value="ECO:0007669"/>
    <property type="project" value="InterPro"/>
</dbReference>
<dbReference type="InterPro" id="IPR002052">
    <property type="entry name" value="DNA_methylase_N6_adenine_CS"/>
</dbReference>
<evidence type="ECO:0000313" key="4">
    <source>
        <dbReference type="RefSeq" id="XP_030373533.1"/>
    </source>
</evidence>
<dbReference type="PANTHER" id="PTHR12829">
    <property type="entry name" value="N6-ADENOSINE-METHYLTRANSFERASE"/>
    <property type="match status" value="1"/>
</dbReference>
<dbReference type="PROSITE" id="PS00092">
    <property type="entry name" value="N6_MTASE"/>
    <property type="match status" value="1"/>
</dbReference>